<keyword evidence="3" id="KW-1185">Reference proteome</keyword>
<accession>A0A1H6ECW8</accession>
<keyword evidence="1" id="KW-0732">Signal</keyword>
<feature type="signal peptide" evidence="1">
    <location>
        <begin position="1"/>
        <end position="27"/>
    </location>
</feature>
<dbReference type="EMBL" id="FNVT01000009">
    <property type="protein sequence ID" value="SEG95602.1"/>
    <property type="molecule type" value="Genomic_DNA"/>
</dbReference>
<name>A0A1H6ECW8_9ACTN</name>
<reference evidence="2 3" key="1">
    <citation type="submission" date="2016-10" db="EMBL/GenBank/DDBJ databases">
        <authorList>
            <person name="de Groot N.N."/>
        </authorList>
    </citation>
    <scope>NUCLEOTIDE SEQUENCE [LARGE SCALE GENOMIC DNA]</scope>
    <source>
        <strain evidence="2 3">CGMCC 4.7037</strain>
    </source>
</reference>
<evidence type="ECO:0008006" key="4">
    <source>
        <dbReference type="Google" id="ProtNLM"/>
    </source>
</evidence>
<protein>
    <recommendedName>
        <fullName evidence="4">Phospholipase A2</fullName>
    </recommendedName>
</protein>
<proteinExistence type="predicted"/>
<evidence type="ECO:0000313" key="3">
    <source>
        <dbReference type="Proteomes" id="UP000236732"/>
    </source>
</evidence>
<dbReference type="AlphaFoldDB" id="A0A1H6ECW8"/>
<dbReference type="Proteomes" id="UP000236732">
    <property type="component" value="Unassembled WGS sequence"/>
</dbReference>
<evidence type="ECO:0000313" key="2">
    <source>
        <dbReference type="EMBL" id="SEG95602.1"/>
    </source>
</evidence>
<feature type="chain" id="PRO_5009296822" description="Phospholipase A2" evidence="1">
    <location>
        <begin position="28"/>
        <end position="171"/>
    </location>
</feature>
<sequence length="171" mass="18383">MRARFTVIGILAAAVVTAGSGISAAQAETGRPAAPTKPLVRYFDGLKHYVTSGGSPGAAYREEGRTPILTTKTLGLTKAIYGCRAGNTERDQFLTGDAGCENSVHDTGNNTFLRQEGYLYTRQLPGTKPLYRCYVPHTKSHFVSVRGDCERTPTSNVVAEHILGYFPAAGR</sequence>
<gene>
    <name evidence="2" type="ORF">SAMN05444920_109111</name>
</gene>
<evidence type="ECO:0000256" key="1">
    <source>
        <dbReference type="SAM" id="SignalP"/>
    </source>
</evidence>
<organism evidence="2 3">
    <name type="scientific">Nonomuraea solani</name>
    <dbReference type="NCBI Taxonomy" id="1144553"/>
    <lineage>
        <taxon>Bacteria</taxon>
        <taxon>Bacillati</taxon>
        <taxon>Actinomycetota</taxon>
        <taxon>Actinomycetes</taxon>
        <taxon>Streptosporangiales</taxon>
        <taxon>Streptosporangiaceae</taxon>
        <taxon>Nonomuraea</taxon>
    </lineage>
</organism>